<evidence type="ECO:0000256" key="12">
    <source>
        <dbReference type="ARBA" id="ARBA00023316"/>
    </source>
</evidence>
<comment type="similarity">
    <text evidence="2">In the C-terminal section; belongs to the transpeptidase family.</text>
</comment>
<comment type="pathway">
    <text evidence="1">Cell wall biogenesis; peptidoglycan biosynthesis.</text>
</comment>
<dbReference type="GO" id="GO:0008360">
    <property type="term" value="P:regulation of cell shape"/>
    <property type="evidence" value="ECO:0007669"/>
    <property type="project" value="UniProtKB-KW"/>
</dbReference>
<dbReference type="GO" id="GO:0008658">
    <property type="term" value="F:penicillin binding"/>
    <property type="evidence" value="ECO:0007669"/>
    <property type="project" value="InterPro"/>
</dbReference>
<evidence type="ECO:0000256" key="8">
    <source>
        <dbReference type="ARBA" id="ARBA00022801"/>
    </source>
</evidence>
<evidence type="ECO:0000313" key="19">
    <source>
        <dbReference type="EMBL" id="GGF64050.1"/>
    </source>
</evidence>
<comment type="similarity">
    <text evidence="3">In the N-terminal section; belongs to the glycosyltransferase 51 family.</text>
</comment>
<keyword evidence="16" id="KW-1133">Transmembrane helix</keyword>
<dbReference type="PANTHER" id="PTHR32282:SF33">
    <property type="entry name" value="PEPTIDOGLYCAN GLYCOSYLTRANSFERASE"/>
    <property type="match status" value="1"/>
</dbReference>
<keyword evidence="8" id="KW-0378">Hydrolase</keyword>
<dbReference type="Pfam" id="PF00912">
    <property type="entry name" value="Transgly"/>
    <property type="match status" value="1"/>
</dbReference>
<keyword evidence="11" id="KW-0511">Multifunctional enzyme</keyword>
<proteinExistence type="inferred from homology"/>
<keyword evidence="9" id="KW-0133">Cell shape</keyword>
<keyword evidence="4" id="KW-0121">Carboxypeptidase</keyword>
<dbReference type="GO" id="GO:0006508">
    <property type="term" value="P:proteolysis"/>
    <property type="evidence" value="ECO:0007669"/>
    <property type="project" value="UniProtKB-KW"/>
</dbReference>
<dbReference type="InterPro" id="IPR050396">
    <property type="entry name" value="Glycosyltr_51/Transpeptidase"/>
</dbReference>
<dbReference type="Gene3D" id="3.40.710.10">
    <property type="entry name" value="DD-peptidase/beta-lactamase superfamily"/>
    <property type="match status" value="1"/>
</dbReference>
<feature type="compositionally biased region" description="Basic and acidic residues" evidence="15">
    <location>
        <begin position="1"/>
        <end position="30"/>
    </location>
</feature>
<keyword evidence="5" id="KW-0645">Protease</keyword>
<evidence type="ECO:0000256" key="14">
    <source>
        <dbReference type="ARBA" id="ARBA00049902"/>
    </source>
</evidence>
<dbReference type="GO" id="GO:0009252">
    <property type="term" value="P:peptidoglycan biosynthetic process"/>
    <property type="evidence" value="ECO:0007669"/>
    <property type="project" value="UniProtKB-KW"/>
</dbReference>
<feature type="compositionally biased region" description="Basic and acidic residues" evidence="15">
    <location>
        <begin position="41"/>
        <end position="63"/>
    </location>
</feature>
<evidence type="ECO:0000256" key="11">
    <source>
        <dbReference type="ARBA" id="ARBA00023268"/>
    </source>
</evidence>
<dbReference type="Pfam" id="PF00905">
    <property type="entry name" value="Transpeptidase"/>
    <property type="match status" value="1"/>
</dbReference>
<protein>
    <submittedName>
        <fullName evidence="19">Penicillin-binding protein</fullName>
    </submittedName>
</protein>
<evidence type="ECO:0000259" key="18">
    <source>
        <dbReference type="Pfam" id="PF00912"/>
    </source>
</evidence>
<name>A0A917FBS3_9HYPH</name>
<evidence type="ECO:0000256" key="16">
    <source>
        <dbReference type="SAM" id="Phobius"/>
    </source>
</evidence>
<dbReference type="InterPro" id="IPR001460">
    <property type="entry name" value="PCN-bd_Tpept"/>
</dbReference>
<evidence type="ECO:0000256" key="3">
    <source>
        <dbReference type="ARBA" id="ARBA00007739"/>
    </source>
</evidence>
<comment type="caution">
    <text evidence="19">The sequence shown here is derived from an EMBL/GenBank/DDBJ whole genome shotgun (WGS) entry which is preliminary data.</text>
</comment>
<dbReference type="InterPro" id="IPR012338">
    <property type="entry name" value="Beta-lactam/transpept-like"/>
</dbReference>
<dbReference type="InterPro" id="IPR023346">
    <property type="entry name" value="Lysozyme-like_dom_sf"/>
</dbReference>
<dbReference type="Gene3D" id="1.10.3810.10">
    <property type="entry name" value="Biosynthetic peptidoglycan transglycosylase-like"/>
    <property type="match status" value="1"/>
</dbReference>
<reference evidence="19" key="2">
    <citation type="submission" date="2020-09" db="EMBL/GenBank/DDBJ databases">
        <authorList>
            <person name="Sun Q."/>
            <person name="Sedlacek I."/>
        </authorList>
    </citation>
    <scope>NUCLEOTIDE SEQUENCE</scope>
    <source>
        <strain evidence="19">CCM 7897</strain>
    </source>
</reference>
<sequence>MGARETRSDSRFDIRLEPEDRAGGRRENGKGPKPAKTQGTAKRERIEPGIEPRLDRDFDSAEADRDDADDFIAEREDMAAAKRRTSSKGSNGRSGNGRGKATSGGGKPARAKRRRGFFSLFGLVKWLFILGLWAAVGVGALVAYEASKLPPMQTLMVPKRPPTVMIQAFDGKPLATRGDMGGAAVPLKELPPYLPKAFVAIEDRRFYEHWGLDFWGLARAVTTNLVSRRVRQGGSTLTQQLAKNLFLTQERTFSRKIQELVLALWLEKKFTKNEILDLYLNRVYFGNGAYGVEAAAQRYFNKSARNVTLSEAAMLAGLVNAPSRLAPTRNLKAAQDRANLVLAAMREQGFVSEDMVKTALARPATLARASGPDSIGYVADWVMDQLDSYVGPLSGDVTVRTTIDPSLQQAAQASLSDTLNKQGQKFGVGQGAMVSLDTDGAVKALVGGRSYEDSQYNRAVTARRQPGSSFKPFVYLTALEQGLTPETIREDGPLQLKGWKPENASHQYLGPVPLQQALAMSLNTVAVRLALEVGPKAVVATAHRLGITSNLDPNPSIALGTSEVSVLEMASAYAPFANGGIGVIPYVIDSVKGADGKILYSRATKGPGRVIDPAYVGMMNHMLEQTISIGTGRRAELPGWDAAGKTGTSQDYRDAWFVGYTARMVTAVWLGNDDSSPTKRASGANLPAEIWSSYMKVAHKGLPVAELPGAGRSYVGYGQPQYGQPGYGQPGYGQPGMMPPGAIPDEAPPAIVGTLPQQQRQQEEPMTLDKWFVDTFLGGRR</sequence>
<evidence type="ECO:0000256" key="7">
    <source>
        <dbReference type="ARBA" id="ARBA00022679"/>
    </source>
</evidence>
<evidence type="ECO:0000256" key="9">
    <source>
        <dbReference type="ARBA" id="ARBA00022960"/>
    </source>
</evidence>
<evidence type="ECO:0000256" key="5">
    <source>
        <dbReference type="ARBA" id="ARBA00022670"/>
    </source>
</evidence>
<reference evidence="19" key="1">
    <citation type="journal article" date="2014" name="Int. J. Syst. Evol. Microbiol.">
        <title>Complete genome sequence of Corynebacterium casei LMG S-19264T (=DSM 44701T), isolated from a smear-ripened cheese.</title>
        <authorList>
            <consortium name="US DOE Joint Genome Institute (JGI-PGF)"/>
            <person name="Walter F."/>
            <person name="Albersmeier A."/>
            <person name="Kalinowski J."/>
            <person name="Ruckert C."/>
        </authorList>
    </citation>
    <scope>NUCLEOTIDE SEQUENCE</scope>
    <source>
        <strain evidence="19">CCM 7897</strain>
    </source>
</reference>
<evidence type="ECO:0000256" key="15">
    <source>
        <dbReference type="SAM" id="MobiDB-lite"/>
    </source>
</evidence>
<evidence type="ECO:0000256" key="2">
    <source>
        <dbReference type="ARBA" id="ARBA00007090"/>
    </source>
</evidence>
<keyword evidence="10" id="KW-0573">Peptidoglycan synthesis</keyword>
<dbReference type="InterPro" id="IPR001264">
    <property type="entry name" value="Glyco_trans_51"/>
</dbReference>
<evidence type="ECO:0000256" key="6">
    <source>
        <dbReference type="ARBA" id="ARBA00022676"/>
    </source>
</evidence>
<evidence type="ECO:0000259" key="17">
    <source>
        <dbReference type="Pfam" id="PF00905"/>
    </source>
</evidence>
<dbReference type="EMBL" id="BMCT01000003">
    <property type="protein sequence ID" value="GGF64050.1"/>
    <property type="molecule type" value="Genomic_DNA"/>
</dbReference>
<evidence type="ECO:0000256" key="1">
    <source>
        <dbReference type="ARBA" id="ARBA00004752"/>
    </source>
</evidence>
<evidence type="ECO:0000256" key="4">
    <source>
        <dbReference type="ARBA" id="ARBA00022645"/>
    </source>
</evidence>
<keyword evidence="7" id="KW-0808">Transferase</keyword>
<dbReference type="GO" id="GO:0071555">
    <property type="term" value="P:cell wall organization"/>
    <property type="evidence" value="ECO:0007669"/>
    <property type="project" value="UniProtKB-KW"/>
</dbReference>
<organism evidence="19 20">
    <name type="scientific">Azorhizobium oxalatiphilum</name>
    <dbReference type="NCBI Taxonomy" id="980631"/>
    <lineage>
        <taxon>Bacteria</taxon>
        <taxon>Pseudomonadati</taxon>
        <taxon>Pseudomonadota</taxon>
        <taxon>Alphaproteobacteria</taxon>
        <taxon>Hyphomicrobiales</taxon>
        <taxon>Xanthobacteraceae</taxon>
        <taxon>Azorhizobium</taxon>
    </lineage>
</organism>
<evidence type="ECO:0000313" key="20">
    <source>
        <dbReference type="Proteomes" id="UP000606044"/>
    </source>
</evidence>
<evidence type="ECO:0000256" key="10">
    <source>
        <dbReference type="ARBA" id="ARBA00022984"/>
    </source>
</evidence>
<dbReference type="InterPro" id="IPR036950">
    <property type="entry name" value="PBP_transglycosylase"/>
</dbReference>
<dbReference type="FunFam" id="1.10.3810.10:FF:000001">
    <property type="entry name" value="Penicillin-binding protein 1A"/>
    <property type="match status" value="1"/>
</dbReference>
<dbReference type="AlphaFoldDB" id="A0A917FBS3"/>
<keyword evidence="16" id="KW-0812">Transmembrane</keyword>
<dbReference type="NCBIfam" id="TIGR02074">
    <property type="entry name" value="PBP_1a_fam"/>
    <property type="match status" value="1"/>
</dbReference>
<keyword evidence="16" id="KW-0472">Membrane</keyword>
<keyword evidence="20" id="KW-1185">Reference proteome</keyword>
<dbReference type="SUPFAM" id="SSF53955">
    <property type="entry name" value="Lysozyme-like"/>
    <property type="match status" value="1"/>
</dbReference>
<feature type="domain" description="Penicillin-binding protein transpeptidase" evidence="17">
    <location>
        <begin position="437"/>
        <end position="669"/>
    </location>
</feature>
<dbReference type="GO" id="GO:0008955">
    <property type="term" value="F:peptidoglycan glycosyltransferase activity"/>
    <property type="evidence" value="ECO:0007669"/>
    <property type="project" value="UniProtKB-EC"/>
</dbReference>
<feature type="transmembrane region" description="Helical" evidence="16">
    <location>
        <begin position="117"/>
        <end position="144"/>
    </location>
</feature>
<keyword evidence="6" id="KW-0328">Glycosyltransferase</keyword>
<feature type="domain" description="Glycosyl transferase family 51" evidence="18">
    <location>
        <begin position="181"/>
        <end position="345"/>
    </location>
</feature>
<keyword evidence="12" id="KW-0961">Cell wall biogenesis/degradation</keyword>
<dbReference type="PANTHER" id="PTHR32282">
    <property type="entry name" value="BINDING PROTEIN TRANSPEPTIDASE, PUTATIVE-RELATED"/>
    <property type="match status" value="1"/>
</dbReference>
<feature type="compositionally biased region" description="Gly residues" evidence="15">
    <location>
        <begin position="92"/>
        <end position="107"/>
    </location>
</feature>
<dbReference type="SUPFAM" id="SSF56601">
    <property type="entry name" value="beta-lactamase/transpeptidase-like"/>
    <property type="match status" value="1"/>
</dbReference>
<comment type="catalytic activity">
    <reaction evidence="14">
        <text>[GlcNAc-(1-&gt;4)-Mur2Ac(oyl-L-Ala-gamma-D-Glu-L-Lys-D-Ala-D-Ala)](n)-di-trans,octa-cis-undecaprenyl diphosphate + beta-D-GlcNAc-(1-&gt;4)-Mur2Ac(oyl-L-Ala-gamma-D-Glu-L-Lys-D-Ala-D-Ala)-di-trans,octa-cis-undecaprenyl diphosphate = [GlcNAc-(1-&gt;4)-Mur2Ac(oyl-L-Ala-gamma-D-Glu-L-Lys-D-Ala-D-Ala)](n+1)-di-trans,octa-cis-undecaprenyl diphosphate + di-trans,octa-cis-undecaprenyl diphosphate + H(+)</text>
        <dbReference type="Rhea" id="RHEA:23708"/>
        <dbReference type="Rhea" id="RHEA-COMP:9602"/>
        <dbReference type="Rhea" id="RHEA-COMP:9603"/>
        <dbReference type="ChEBI" id="CHEBI:15378"/>
        <dbReference type="ChEBI" id="CHEBI:58405"/>
        <dbReference type="ChEBI" id="CHEBI:60033"/>
        <dbReference type="ChEBI" id="CHEBI:78435"/>
        <dbReference type="EC" id="2.4.99.28"/>
    </reaction>
</comment>
<dbReference type="GO" id="GO:0009002">
    <property type="term" value="F:serine-type D-Ala-D-Ala carboxypeptidase activity"/>
    <property type="evidence" value="ECO:0007669"/>
    <property type="project" value="UniProtKB-EC"/>
</dbReference>
<comment type="catalytic activity">
    <reaction evidence="13">
        <text>Preferential cleavage: (Ac)2-L-Lys-D-Ala-|-D-Ala. Also transpeptidation of peptidyl-alanyl moieties that are N-acyl substituents of D-alanine.</text>
        <dbReference type="EC" id="3.4.16.4"/>
    </reaction>
</comment>
<evidence type="ECO:0000256" key="13">
    <source>
        <dbReference type="ARBA" id="ARBA00034000"/>
    </source>
</evidence>
<feature type="region of interest" description="Disordered" evidence="15">
    <location>
        <begin position="1"/>
        <end position="110"/>
    </location>
</feature>
<dbReference type="GO" id="GO:0030288">
    <property type="term" value="C:outer membrane-bounded periplasmic space"/>
    <property type="evidence" value="ECO:0007669"/>
    <property type="project" value="TreeGrafter"/>
</dbReference>
<accession>A0A917FBS3</accession>
<gene>
    <name evidence="19" type="primary">pbpC</name>
    <name evidence="19" type="ORF">GCM10007301_24850</name>
</gene>
<dbReference type="Proteomes" id="UP000606044">
    <property type="component" value="Unassembled WGS sequence"/>
</dbReference>